<dbReference type="SUPFAM" id="SSF53850">
    <property type="entry name" value="Periplasmic binding protein-like II"/>
    <property type="match status" value="1"/>
</dbReference>
<evidence type="ECO:0000256" key="2">
    <source>
        <dbReference type="ARBA" id="ARBA00023015"/>
    </source>
</evidence>
<dbReference type="PANTHER" id="PTHR30537">
    <property type="entry name" value="HTH-TYPE TRANSCRIPTIONAL REGULATOR"/>
    <property type="match status" value="1"/>
</dbReference>
<dbReference type="GO" id="GO:0043565">
    <property type="term" value="F:sequence-specific DNA binding"/>
    <property type="evidence" value="ECO:0007669"/>
    <property type="project" value="TreeGrafter"/>
</dbReference>
<evidence type="ECO:0000256" key="3">
    <source>
        <dbReference type="ARBA" id="ARBA00023125"/>
    </source>
</evidence>
<dbReference type="STRING" id="1612624.ADU59_08360"/>
<proteinExistence type="inferred from homology"/>
<dbReference type="Pfam" id="PF03466">
    <property type="entry name" value="LysR_substrate"/>
    <property type="match status" value="1"/>
</dbReference>
<dbReference type="PANTHER" id="PTHR30537:SF31">
    <property type="entry name" value="TRANSCRIPTIONAL REGULATOR, LYSR FAMILY"/>
    <property type="match status" value="1"/>
</dbReference>
<keyword evidence="10" id="KW-1185">Reference proteome</keyword>
<dbReference type="InterPro" id="IPR036390">
    <property type="entry name" value="WH_DNA-bd_sf"/>
</dbReference>
<evidence type="ECO:0000313" key="9">
    <source>
        <dbReference type="EMBL" id="OBZ96339.1"/>
    </source>
</evidence>
<comment type="caution">
    <text evidence="9">The sequence shown here is derived from an EMBL/GenBank/DDBJ whole genome shotgun (WGS) entry which is preliminary data.</text>
</comment>
<gene>
    <name evidence="9" type="ORF">ADU59_08360</name>
</gene>
<organism evidence="9 10">
    <name type="scientific">Pararhizobium polonicum</name>
    <dbReference type="NCBI Taxonomy" id="1612624"/>
    <lineage>
        <taxon>Bacteria</taxon>
        <taxon>Pseudomonadati</taxon>
        <taxon>Pseudomonadota</taxon>
        <taxon>Alphaproteobacteria</taxon>
        <taxon>Hyphomicrobiales</taxon>
        <taxon>Rhizobiaceae</taxon>
        <taxon>Rhizobium/Agrobacterium group</taxon>
        <taxon>Pararhizobium</taxon>
    </lineage>
</organism>
<dbReference type="InterPro" id="IPR058163">
    <property type="entry name" value="LysR-type_TF_proteobact-type"/>
</dbReference>
<evidence type="ECO:0000313" key="10">
    <source>
        <dbReference type="Proteomes" id="UP000093111"/>
    </source>
</evidence>
<sequence length="314" mass="34431">MQDLNDIALFAAVVKHKGFSAAARALNIPKSKLSKHVARLEQQLDVRLLERSTRKLRVTEIGQAFYERCETILAGVDAAEAVVAAAKSEPSGIVRLACPIGFTPMVGAILPAFHRRYPEVRLLITTTNRRIDLVEERIDIALRARHHLDSDNNLIVRKLGEARQFLAASPALMARIGNVTIDTLDKMPTLSMNEQHLSDTWQLNHVDGTKRDIPHQPIIGCGDFGILERAAIEGVGIALLPDHICGRGFRTGVLMPVLPEWSSDATIAHLVFTSRHGMLPSVRALIDFLADNLPGAMSRCTEIDPPAAMLEAAE</sequence>
<dbReference type="PROSITE" id="PS50931">
    <property type="entry name" value="HTH_LYSR"/>
    <property type="match status" value="1"/>
</dbReference>
<dbReference type="GO" id="GO:0006351">
    <property type="term" value="P:DNA-templated transcription"/>
    <property type="evidence" value="ECO:0007669"/>
    <property type="project" value="TreeGrafter"/>
</dbReference>
<dbReference type="PATRIC" id="fig|1612624.7.peg.1758"/>
<dbReference type="Gene3D" id="1.10.10.10">
    <property type="entry name" value="Winged helix-like DNA-binding domain superfamily/Winged helix DNA-binding domain"/>
    <property type="match status" value="1"/>
</dbReference>
<keyword evidence="4" id="KW-0804">Transcription</keyword>
<dbReference type="Pfam" id="PF00126">
    <property type="entry name" value="HTH_1"/>
    <property type="match status" value="1"/>
</dbReference>
<dbReference type="FunFam" id="1.10.10.10:FF:000001">
    <property type="entry name" value="LysR family transcriptional regulator"/>
    <property type="match status" value="1"/>
</dbReference>
<keyword evidence="3" id="KW-0238">DNA-binding</keyword>
<comment type="similarity">
    <text evidence="1">Belongs to the LysR transcriptional regulatory family.</text>
</comment>
<evidence type="ECO:0000259" key="8">
    <source>
        <dbReference type="PROSITE" id="PS50931"/>
    </source>
</evidence>
<dbReference type="GO" id="GO:0003700">
    <property type="term" value="F:DNA-binding transcription factor activity"/>
    <property type="evidence" value="ECO:0007669"/>
    <property type="project" value="InterPro"/>
</dbReference>
<dbReference type="Proteomes" id="UP000093111">
    <property type="component" value="Unassembled WGS sequence"/>
</dbReference>
<accession>A0A1C7P521</accession>
<dbReference type="SUPFAM" id="SSF46785">
    <property type="entry name" value="Winged helix' DNA-binding domain"/>
    <property type="match status" value="1"/>
</dbReference>
<dbReference type="EMBL" id="LGLV01000005">
    <property type="protein sequence ID" value="OBZ96339.1"/>
    <property type="molecule type" value="Genomic_DNA"/>
</dbReference>
<protein>
    <recommendedName>
        <fullName evidence="6">HTH-type transcriptional regulator TtuA</fullName>
    </recommendedName>
    <alternativeName>
        <fullName evidence="7">Tartrate utilization transcriptional regulator</fullName>
    </alternativeName>
</protein>
<name>A0A1C7P521_9HYPH</name>
<evidence type="ECO:0000256" key="4">
    <source>
        <dbReference type="ARBA" id="ARBA00023163"/>
    </source>
</evidence>
<evidence type="ECO:0000256" key="6">
    <source>
        <dbReference type="ARBA" id="ARBA00067332"/>
    </source>
</evidence>
<comment type="function">
    <text evidence="5">Transcriptional regulator of the ttuABCDE tartrate utilization operon.</text>
</comment>
<evidence type="ECO:0000256" key="1">
    <source>
        <dbReference type="ARBA" id="ARBA00009437"/>
    </source>
</evidence>
<evidence type="ECO:0000256" key="5">
    <source>
        <dbReference type="ARBA" id="ARBA00054626"/>
    </source>
</evidence>
<dbReference type="InterPro" id="IPR036388">
    <property type="entry name" value="WH-like_DNA-bd_sf"/>
</dbReference>
<evidence type="ECO:0000256" key="7">
    <source>
        <dbReference type="ARBA" id="ARBA00083243"/>
    </source>
</evidence>
<keyword evidence="2" id="KW-0805">Transcription regulation</keyword>
<dbReference type="Gene3D" id="3.40.190.290">
    <property type="match status" value="1"/>
</dbReference>
<dbReference type="RefSeq" id="WP_068953534.1">
    <property type="nucleotide sequence ID" value="NZ_LGLV01000005.1"/>
</dbReference>
<dbReference type="InterPro" id="IPR005119">
    <property type="entry name" value="LysR_subst-bd"/>
</dbReference>
<reference evidence="9 10" key="1">
    <citation type="journal article" date="2016" name="Syst. Appl. Microbiol.">
        <title>Pararhizobium polonicum sp. nov. isolated from tumors on stone fruit rootstocks.</title>
        <authorList>
            <person name="Pulawska J."/>
            <person name="Kuzmanovic N."/>
            <person name="Willems A."/>
            <person name="Pothier J.F."/>
        </authorList>
    </citation>
    <scope>NUCLEOTIDE SEQUENCE [LARGE SCALE GENOMIC DNA]</scope>
    <source>
        <strain evidence="9 10">F5.1</strain>
    </source>
</reference>
<dbReference type="OrthoDB" id="9786526at2"/>
<feature type="domain" description="HTH lysR-type" evidence="8">
    <location>
        <begin position="1"/>
        <end position="59"/>
    </location>
</feature>
<dbReference type="InterPro" id="IPR000847">
    <property type="entry name" value="LysR_HTH_N"/>
</dbReference>
<dbReference type="AlphaFoldDB" id="A0A1C7P521"/>